<accession>A0A084B5F6</accession>
<evidence type="ECO:0000313" key="3">
    <source>
        <dbReference type="Proteomes" id="UP000028045"/>
    </source>
</evidence>
<keyword evidence="3" id="KW-1185">Reference proteome</keyword>
<dbReference type="InterPro" id="IPR046536">
    <property type="entry name" value="DUF6601"/>
</dbReference>
<dbReference type="PANTHER" id="PTHR34414:SF1">
    <property type="entry name" value="SUBTILISIN-LIKE SERINE PROTEASE"/>
    <property type="match status" value="1"/>
</dbReference>
<gene>
    <name evidence="2" type="ORF">S7711_09504</name>
</gene>
<dbReference type="AlphaFoldDB" id="A0A084B5F6"/>
<sequence>MLPLGAPFSSDILAHNEDCEVVATNRSDLFPASVRQAGDLHVQDDIPIAELIEQELDPTQLHQIIHHLWLAGRPVPPRPLHYQVLLGRDVVISERIDMHCVWRPGRIILKPIPRFLLNRSFWRDHFECRCGIECQASKPCHLRHLRQCALGFLLSYVALVAYESDYCIAQSKGLIPDGITWSAWRRFVQEFLRRGSSSSLPSEQLYAEVAPRFIYGELRANRLAMIDKVYNGPFSTNFMSHWDSYEAFIGDNSSSIIATTAWGFLVLGAMQVGLQTERLGRDDVFQVISWAFTVFSIVAVVFAVFLLLVVFVAVFLYNLMRTRRGEVERARYLRRDWRRSG</sequence>
<dbReference type="PANTHER" id="PTHR34414">
    <property type="entry name" value="HET DOMAIN-CONTAINING PROTEIN-RELATED"/>
    <property type="match status" value="1"/>
</dbReference>
<dbReference type="EMBL" id="KL648014">
    <property type="protein sequence ID" value="KEY72785.1"/>
    <property type="molecule type" value="Genomic_DNA"/>
</dbReference>
<evidence type="ECO:0000256" key="1">
    <source>
        <dbReference type="SAM" id="Phobius"/>
    </source>
</evidence>
<reference evidence="2 3" key="1">
    <citation type="journal article" date="2014" name="BMC Genomics">
        <title>Comparative genome sequencing reveals chemotype-specific gene clusters in the toxigenic black mold Stachybotrys.</title>
        <authorList>
            <person name="Semeiks J."/>
            <person name="Borek D."/>
            <person name="Otwinowski Z."/>
            <person name="Grishin N.V."/>
        </authorList>
    </citation>
    <scope>NUCLEOTIDE SEQUENCE [LARGE SCALE GENOMIC DNA]</scope>
    <source>
        <strain evidence="3">CBS 109288 / IBT 7711</strain>
    </source>
</reference>
<keyword evidence="1" id="KW-1133">Transmembrane helix</keyword>
<dbReference type="HOGENOM" id="CLU_043687_0_2_1"/>
<keyword evidence="1" id="KW-0472">Membrane</keyword>
<protein>
    <submittedName>
        <fullName evidence="2">Uncharacterized protein</fullName>
    </submittedName>
</protein>
<dbReference type="Proteomes" id="UP000028045">
    <property type="component" value="Unassembled WGS sequence"/>
</dbReference>
<dbReference type="Pfam" id="PF20246">
    <property type="entry name" value="DUF6601"/>
    <property type="match status" value="1"/>
</dbReference>
<keyword evidence="1" id="KW-0812">Transmembrane</keyword>
<name>A0A084B5F6_STACB</name>
<feature type="transmembrane region" description="Helical" evidence="1">
    <location>
        <begin position="294"/>
        <end position="319"/>
    </location>
</feature>
<proteinExistence type="predicted"/>
<evidence type="ECO:0000313" key="2">
    <source>
        <dbReference type="EMBL" id="KEY72785.1"/>
    </source>
</evidence>
<dbReference type="OrthoDB" id="5086500at2759"/>
<organism evidence="2 3">
    <name type="scientific">Stachybotrys chartarum (strain CBS 109288 / IBT 7711)</name>
    <name type="common">Toxic black mold</name>
    <name type="synonym">Stilbospora chartarum</name>
    <dbReference type="NCBI Taxonomy" id="1280523"/>
    <lineage>
        <taxon>Eukaryota</taxon>
        <taxon>Fungi</taxon>
        <taxon>Dikarya</taxon>
        <taxon>Ascomycota</taxon>
        <taxon>Pezizomycotina</taxon>
        <taxon>Sordariomycetes</taxon>
        <taxon>Hypocreomycetidae</taxon>
        <taxon>Hypocreales</taxon>
        <taxon>Stachybotryaceae</taxon>
        <taxon>Stachybotrys</taxon>
    </lineage>
</organism>